<reference evidence="1" key="1">
    <citation type="journal article" date="2023" name="Mol. Phylogenet. Evol.">
        <title>Genome-scale phylogeny and comparative genomics of the fungal order Sordariales.</title>
        <authorList>
            <person name="Hensen N."/>
            <person name="Bonometti L."/>
            <person name="Westerberg I."/>
            <person name="Brannstrom I.O."/>
            <person name="Guillou S."/>
            <person name="Cros-Aarteil S."/>
            <person name="Calhoun S."/>
            <person name="Haridas S."/>
            <person name="Kuo A."/>
            <person name="Mondo S."/>
            <person name="Pangilinan J."/>
            <person name="Riley R."/>
            <person name="LaButti K."/>
            <person name="Andreopoulos B."/>
            <person name="Lipzen A."/>
            <person name="Chen C."/>
            <person name="Yan M."/>
            <person name="Daum C."/>
            <person name="Ng V."/>
            <person name="Clum A."/>
            <person name="Steindorff A."/>
            <person name="Ohm R.A."/>
            <person name="Martin F."/>
            <person name="Silar P."/>
            <person name="Natvig D.O."/>
            <person name="Lalanne C."/>
            <person name="Gautier V."/>
            <person name="Ament-Velasquez S.L."/>
            <person name="Kruys A."/>
            <person name="Hutchinson M.I."/>
            <person name="Powell A.J."/>
            <person name="Barry K."/>
            <person name="Miller A.N."/>
            <person name="Grigoriev I.V."/>
            <person name="Debuchy R."/>
            <person name="Gladieux P."/>
            <person name="Hiltunen Thoren M."/>
            <person name="Johannesson H."/>
        </authorList>
    </citation>
    <scope>NUCLEOTIDE SEQUENCE</scope>
    <source>
        <strain evidence="1">CBS 958.72</strain>
    </source>
</reference>
<reference evidence="1" key="2">
    <citation type="submission" date="2023-06" db="EMBL/GenBank/DDBJ databases">
        <authorList>
            <consortium name="Lawrence Berkeley National Laboratory"/>
            <person name="Haridas S."/>
            <person name="Hensen N."/>
            <person name="Bonometti L."/>
            <person name="Westerberg I."/>
            <person name="Brannstrom I.O."/>
            <person name="Guillou S."/>
            <person name="Cros-Aarteil S."/>
            <person name="Calhoun S."/>
            <person name="Kuo A."/>
            <person name="Mondo S."/>
            <person name="Pangilinan J."/>
            <person name="Riley R."/>
            <person name="Labutti K."/>
            <person name="Andreopoulos B."/>
            <person name="Lipzen A."/>
            <person name="Chen C."/>
            <person name="Yanf M."/>
            <person name="Daum C."/>
            <person name="Ng V."/>
            <person name="Clum A."/>
            <person name="Steindorff A."/>
            <person name="Ohm R."/>
            <person name="Martin F."/>
            <person name="Silar P."/>
            <person name="Natvig D."/>
            <person name="Lalanne C."/>
            <person name="Gautier V."/>
            <person name="Ament-Velasquez S.L."/>
            <person name="Kruys A."/>
            <person name="Hutchinson M.I."/>
            <person name="Powell A.J."/>
            <person name="Barry K."/>
            <person name="Miller A.N."/>
            <person name="Grigoriev I.V."/>
            <person name="Debuchy R."/>
            <person name="Gladieux P."/>
            <person name="Thoren M.H."/>
            <person name="Johannesson H."/>
        </authorList>
    </citation>
    <scope>NUCLEOTIDE SEQUENCE</scope>
    <source>
        <strain evidence="1">CBS 958.72</strain>
    </source>
</reference>
<gene>
    <name evidence="1" type="ORF">B0T24DRAFT_610222</name>
</gene>
<protein>
    <submittedName>
        <fullName evidence="1">Uncharacterized protein</fullName>
    </submittedName>
</protein>
<dbReference type="EMBL" id="JAULSN010000002">
    <property type="protein sequence ID" value="KAK3378878.1"/>
    <property type="molecule type" value="Genomic_DNA"/>
</dbReference>
<proteinExistence type="predicted"/>
<comment type="caution">
    <text evidence="1">The sequence shown here is derived from an EMBL/GenBank/DDBJ whole genome shotgun (WGS) entry which is preliminary data.</text>
</comment>
<organism evidence="1 2">
    <name type="scientific">Lasiosphaeria ovina</name>
    <dbReference type="NCBI Taxonomy" id="92902"/>
    <lineage>
        <taxon>Eukaryota</taxon>
        <taxon>Fungi</taxon>
        <taxon>Dikarya</taxon>
        <taxon>Ascomycota</taxon>
        <taxon>Pezizomycotina</taxon>
        <taxon>Sordariomycetes</taxon>
        <taxon>Sordariomycetidae</taxon>
        <taxon>Sordariales</taxon>
        <taxon>Lasiosphaeriaceae</taxon>
        <taxon>Lasiosphaeria</taxon>
    </lineage>
</organism>
<sequence length="290" mass="31840">MEGTGNQTCRSCSSFPYYPPLQLKPSYPILQVVGTLPRANKLTSRRSEEKCGKLAEVFHLWSLPDCHTTQATNGVLQPRGRMEVVACRSNPHNKSARGNWESQVMGRLPSWAFCAALQSQSLLSRAQPWQEGDIVHICSALASTAVIVTCWNLSALPHCSTPEFPCPGNNLEAPSVLPGEVGIPGCTRKRSRSEAAQIHSEGAPVLLNGPRQRISARPSQTDTGSRLLQHILIPCLVWDRTRIRMFASHACILGNSLLLLGPNNRQRDLFAKQNHDDGALGYIGNPHLKQ</sequence>
<evidence type="ECO:0000313" key="1">
    <source>
        <dbReference type="EMBL" id="KAK3378878.1"/>
    </source>
</evidence>
<evidence type="ECO:0000313" key="2">
    <source>
        <dbReference type="Proteomes" id="UP001287356"/>
    </source>
</evidence>
<name>A0AAE0KLE1_9PEZI</name>
<keyword evidence="2" id="KW-1185">Reference proteome</keyword>
<accession>A0AAE0KLE1</accession>
<dbReference type="Proteomes" id="UP001287356">
    <property type="component" value="Unassembled WGS sequence"/>
</dbReference>
<dbReference type="AlphaFoldDB" id="A0AAE0KLE1"/>